<keyword evidence="8" id="KW-0548">Nucleotidyltransferase</keyword>
<dbReference type="InterPro" id="IPR003018">
    <property type="entry name" value="GAF"/>
</dbReference>
<dbReference type="Pfam" id="PF01590">
    <property type="entry name" value="GAF"/>
    <property type="match status" value="1"/>
</dbReference>
<dbReference type="InterPro" id="IPR029016">
    <property type="entry name" value="GAF-like_dom_sf"/>
</dbReference>
<dbReference type="SUPFAM" id="SSF56112">
    <property type="entry name" value="Protein kinase-like (PK-like)"/>
    <property type="match status" value="1"/>
</dbReference>
<gene>
    <name evidence="8" type="ORF">Q3M24_12955</name>
</gene>
<evidence type="ECO:0000259" key="6">
    <source>
        <dbReference type="PROSITE" id="PS50011"/>
    </source>
</evidence>
<evidence type="ECO:0000313" key="8">
    <source>
        <dbReference type="EMBL" id="XCN71220.1"/>
    </source>
</evidence>
<dbReference type="SMART" id="SM00267">
    <property type="entry name" value="GGDEF"/>
    <property type="match status" value="1"/>
</dbReference>
<dbReference type="SUPFAM" id="SSF48452">
    <property type="entry name" value="TPR-like"/>
    <property type="match status" value="2"/>
</dbReference>
<organism evidence="8">
    <name type="scientific">Candidatus Electrothrix aestuarii</name>
    <dbReference type="NCBI Taxonomy" id="3062594"/>
    <lineage>
        <taxon>Bacteria</taxon>
        <taxon>Pseudomonadati</taxon>
        <taxon>Thermodesulfobacteriota</taxon>
        <taxon>Desulfobulbia</taxon>
        <taxon>Desulfobulbales</taxon>
        <taxon>Desulfobulbaceae</taxon>
        <taxon>Candidatus Electrothrix</taxon>
    </lineage>
</organism>
<keyword evidence="2 5" id="KW-0547">Nucleotide-binding</keyword>
<dbReference type="SMART" id="SM00028">
    <property type="entry name" value="TPR"/>
    <property type="match status" value="3"/>
</dbReference>
<evidence type="ECO:0000259" key="7">
    <source>
        <dbReference type="PROSITE" id="PS50887"/>
    </source>
</evidence>
<sequence length="1636" mass="188076">MLNTLHENELIDDRYLILNKLGKGGMSVVYRALDKEENKEVALKFLNPVNTLPYLELVVKFRNEVKVISKLDHPNIIKFHATGDYNDIPYLVTEVLEGDSLAGLLRKGVKFTTNEALALIGKVAEALHCVHTHNIIHRDVKPSNIFIVNGATEQPEIKLLDFGLAHIMELTDSDKEHDMSGTFAYMSPEATGIIRKQLDERSDLYSVGVIFYYLLTERLPFQSSTTAELLHQIAAMKAAPLHKLNPYLPDVIVRMVNRLLAKDQDERYQSAKGLLHDIERFLQGEQNFSIGEKDRNELRLTYQTKLVGREEELTQIKKLINRAARKQGSICLIGGEPGVGKSRLVKAIKEYVYIRGYTKGEIFIESHCIARENKIPYQSFSHALDEYIQKITRAGLEERTKETKRIRKMAGELGSVLIKLNPNLKELLGPVPDLQALEPEKENIRFIITAASFICNLVREDQVCILFLDDLQWADEGSLRLLEHIGTHIQTSNLLILGTYRSNEVDEQHALTRIKNNLESREDTLTEIQIEPLDQDRIVNMAANLLKEKNDHVQNIAKYLANKAEGNPFFTITLLKELVEQNAIVREQGVCRVDQEKISTLNLPNNIIDMLLLRTRELSEELEHLLKISSVLGKEFKIYLLYKLIEKDTVVIMGLIEEAIEKNLLEYSLRDRGLVQFAHDRIREAFLAKISEEERQEYHLKISYFLLEEYKGKEDEILFELTYHLMEGGDEEKGVEYALRAGAKAKTNHAHQDAVTYYIFAKELLDKKRNRTDKYINLLENLGESYRLIGRFDRSLEILKRCNELIPDKQIVRKSNVLSNIGDTLFEKGELASSFQVLEQALSLSEIRVPQSQFAVYIGLLTEFGEQMLHTWFPRFFLQKTYKKNNTIVVLRILNRLYKGYAFENMQKSLYCHLKSLNVAEKTGPCSQLAHCYILGGIIWSLIPWKYRSRRDSSKGLQTALIINDRMWEGSAYLGISLISFMFNRHQEGLEYSRKAISILKGLGEYWDLGVAYVFGIQLSIFSGQLNEALAVSEEFLSLAKEIHAQQNLGWALMMRGRVLTLIGDLDDSVIDEIKESTALMEKTNDKANILFSLSILSAAYLRRKKYADAIKTIEKVKILFQSHYNYGSWILDLFPLGAQIYLEYIVHTENISPNKKKEYLKNTLWFCKKSSKWSRKFLFLTGWHHQVTGSYYWLTKNKKKAIRHWEDGIIFLRNQTNDTYRLGCLLMEMGRFFIYDGDAQNRDRGRQYLSEAQNIFKKIGAKADHKNILILLGIQEPLPAAPEVFHEQETSPQLRFSSERKIITALETSRYLSSILDLDELLEKIMDKAIELLGAEKGILFLYPEDINRTKELEVRVSRNVECIIESDKDSFFTSRTIIRKVEKTKQPIIIEDAATHDAFKDQMSVINYSLRSVLCVPIQYRNILLGVIYLDNRMISGLFNREDLWVLELIASQAGVSIENARLFKKSVMDALTGIYNRAYFDNFLLHSTEEARNNRRKLSLILIDVDKFKIFNDTYGHQIGDVVLQRVAQEIRKNVRKHDVAARYGGDEFAVILPDTGKEEAGVIGRAINKAVYEHKVVHKNENGEQTLLKITASVGVAELQGDDRTELIENADKALYRVKELGRNCVVVWEEN</sequence>
<dbReference type="PROSITE" id="PS50887">
    <property type="entry name" value="GGDEF"/>
    <property type="match status" value="1"/>
</dbReference>
<dbReference type="InterPro" id="IPR000160">
    <property type="entry name" value="GGDEF_dom"/>
</dbReference>
<dbReference type="KEGG" id="eaj:Q3M24_12955"/>
<proteinExistence type="predicted"/>
<keyword evidence="3 5" id="KW-0067">ATP-binding</keyword>
<evidence type="ECO:0000256" key="3">
    <source>
        <dbReference type="ARBA" id="ARBA00022840"/>
    </source>
</evidence>
<dbReference type="Gene3D" id="1.25.40.10">
    <property type="entry name" value="Tetratricopeptide repeat domain"/>
    <property type="match status" value="2"/>
</dbReference>
<evidence type="ECO:0000256" key="5">
    <source>
        <dbReference type="PROSITE-ProRule" id="PRU10141"/>
    </source>
</evidence>
<dbReference type="PROSITE" id="PS50011">
    <property type="entry name" value="PROTEIN_KINASE_DOM"/>
    <property type="match status" value="1"/>
</dbReference>
<dbReference type="Gene3D" id="3.40.50.300">
    <property type="entry name" value="P-loop containing nucleotide triphosphate hydrolases"/>
    <property type="match status" value="1"/>
</dbReference>
<dbReference type="Gene3D" id="3.30.200.20">
    <property type="entry name" value="Phosphorylase Kinase, domain 1"/>
    <property type="match status" value="1"/>
</dbReference>
<dbReference type="SMART" id="SM00065">
    <property type="entry name" value="GAF"/>
    <property type="match status" value="1"/>
</dbReference>
<dbReference type="GO" id="GO:0016020">
    <property type="term" value="C:membrane"/>
    <property type="evidence" value="ECO:0007669"/>
    <property type="project" value="UniProtKB-SubCell"/>
</dbReference>
<dbReference type="SUPFAM" id="SSF55781">
    <property type="entry name" value="GAF domain-like"/>
    <property type="match status" value="1"/>
</dbReference>
<dbReference type="Gene3D" id="1.10.510.10">
    <property type="entry name" value="Transferase(Phosphotransferase) domain 1"/>
    <property type="match status" value="1"/>
</dbReference>
<dbReference type="GO" id="GO:0004672">
    <property type="term" value="F:protein kinase activity"/>
    <property type="evidence" value="ECO:0007669"/>
    <property type="project" value="InterPro"/>
</dbReference>
<dbReference type="CDD" id="cd01949">
    <property type="entry name" value="GGDEF"/>
    <property type="match status" value="1"/>
</dbReference>
<dbReference type="NCBIfam" id="TIGR00254">
    <property type="entry name" value="GGDEF"/>
    <property type="match status" value="1"/>
</dbReference>
<dbReference type="PROSITE" id="PS00108">
    <property type="entry name" value="PROTEIN_KINASE_ST"/>
    <property type="match status" value="1"/>
</dbReference>
<dbReference type="PANTHER" id="PTHR43642">
    <property type="entry name" value="HYBRID SIGNAL TRANSDUCTION HISTIDINE KINASE G"/>
    <property type="match status" value="1"/>
</dbReference>
<dbReference type="Gene3D" id="3.30.450.40">
    <property type="match status" value="1"/>
</dbReference>
<comment type="subcellular location">
    <subcellularLocation>
        <location evidence="1">Membrane</location>
        <topology evidence="1">Single-pass membrane protein</topology>
    </subcellularLocation>
</comment>
<dbReference type="PROSITE" id="PS50005">
    <property type="entry name" value="TPR"/>
    <property type="match status" value="1"/>
</dbReference>
<dbReference type="PROSITE" id="PS00107">
    <property type="entry name" value="PROTEIN_KINASE_ATP"/>
    <property type="match status" value="1"/>
</dbReference>
<dbReference type="SUPFAM" id="SSF52540">
    <property type="entry name" value="P-loop containing nucleoside triphosphate hydrolases"/>
    <property type="match status" value="1"/>
</dbReference>
<dbReference type="InterPro" id="IPR000719">
    <property type="entry name" value="Prot_kinase_dom"/>
</dbReference>
<keyword evidence="4" id="KW-0802">TPR repeat</keyword>
<dbReference type="InterPro" id="IPR053159">
    <property type="entry name" value="Hybrid_Histidine_Kinase"/>
</dbReference>
<name>A0AAU8LP20_9BACT</name>
<feature type="binding site" evidence="5">
    <location>
        <position position="44"/>
    </location>
    <ligand>
        <name>ATP</name>
        <dbReference type="ChEBI" id="CHEBI:30616"/>
    </ligand>
</feature>
<dbReference type="InterPro" id="IPR019734">
    <property type="entry name" value="TPR_rpt"/>
</dbReference>
<evidence type="ECO:0000256" key="1">
    <source>
        <dbReference type="ARBA" id="ARBA00004167"/>
    </source>
</evidence>
<evidence type="ECO:0000256" key="4">
    <source>
        <dbReference type="PROSITE-ProRule" id="PRU00339"/>
    </source>
</evidence>
<evidence type="ECO:0000256" key="2">
    <source>
        <dbReference type="ARBA" id="ARBA00022741"/>
    </source>
</evidence>
<dbReference type="InterPro" id="IPR041664">
    <property type="entry name" value="AAA_16"/>
</dbReference>
<dbReference type="InterPro" id="IPR027417">
    <property type="entry name" value="P-loop_NTPase"/>
</dbReference>
<accession>A0AAU8LP20</accession>
<dbReference type="EMBL" id="CP159373">
    <property type="protein sequence ID" value="XCN71220.1"/>
    <property type="molecule type" value="Genomic_DNA"/>
</dbReference>
<dbReference type="SMART" id="SM00220">
    <property type="entry name" value="S_TKc"/>
    <property type="match status" value="1"/>
</dbReference>
<dbReference type="InterPro" id="IPR043128">
    <property type="entry name" value="Rev_trsase/Diguanyl_cyclase"/>
</dbReference>
<dbReference type="InterPro" id="IPR011990">
    <property type="entry name" value="TPR-like_helical_dom_sf"/>
</dbReference>
<protein>
    <submittedName>
        <fullName evidence="8">Diguanylate cyclase</fullName>
        <ecNumber evidence="8">2.7.7.65</ecNumber>
    </submittedName>
</protein>
<dbReference type="SUPFAM" id="SSF55073">
    <property type="entry name" value="Nucleotide cyclase"/>
    <property type="match status" value="1"/>
</dbReference>
<dbReference type="PANTHER" id="PTHR43642:SF1">
    <property type="entry name" value="HYBRID SIGNAL TRANSDUCTION HISTIDINE KINASE G"/>
    <property type="match status" value="1"/>
</dbReference>
<dbReference type="Pfam" id="PF00069">
    <property type="entry name" value="Pkinase"/>
    <property type="match status" value="1"/>
</dbReference>
<dbReference type="InterPro" id="IPR017441">
    <property type="entry name" value="Protein_kinase_ATP_BS"/>
</dbReference>
<feature type="domain" description="GGDEF" evidence="7">
    <location>
        <begin position="1499"/>
        <end position="1635"/>
    </location>
</feature>
<dbReference type="GO" id="GO:0052621">
    <property type="term" value="F:diguanylate cyclase activity"/>
    <property type="evidence" value="ECO:0007669"/>
    <property type="project" value="UniProtKB-EC"/>
</dbReference>
<dbReference type="Pfam" id="PF13191">
    <property type="entry name" value="AAA_16"/>
    <property type="match status" value="1"/>
</dbReference>
<feature type="repeat" description="TPR" evidence="4">
    <location>
        <begin position="776"/>
        <end position="809"/>
    </location>
</feature>
<dbReference type="GO" id="GO:0005524">
    <property type="term" value="F:ATP binding"/>
    <property type="evidence" value="ECO:0007669"/>
    <property type="project" value="UniProtKB-UniRule"/>
</dbReference>
<dbReference type="InterPro" id="IPR011009">
    <property type="entry name" value="Kinase-like_dom_sf"/>
</dbReference>
<dbReference type="Pfam" id="PF00990">
    <property type="entry name" value="GGDEF"/>
    <property type="match status" value="1"/>
</dbReference>
<feature type="domain" description="Protein kinase" evidence="6">
    <location>
        <begin position="15"/>
        <end position="282"/>
    </location>
</feature>
<reference evidence="8" key="1">
    <citation type="journal article" date="2024" name="Syst. Appl. Microbiol.">
        <title>First single-strain enrichments of Electrothrix cable bacteria, description of E. aestuarii sp. nov. and E. rattekaaiensis sp. nov., and proposal of a cable bacteria taxonomy following the rules of the SeqCode.</title>
        <authorList>
            <person name="Plum-Jensen L.E."/>
            <person name="Schramm A."/>
            <person name="Marshall I.P.G."/>
        </authorList>
    </citation>
    <scope>NUCLEOTIDE SEQUENCE</scope>
    <source>
        <strain evidence="8">Rat1</strain>
    </source>
</reference>
<dbReference type="CDD" id="cd14014">
    <property type="entry name" value="STKc_PknB_like"/>
    <property type="match status" value="1"/>
</dbReference>
<dbReference type="InterPro" id="IPR029787">
    <property type="entry name" value="Nucleotide_cyclase"/>
</dbReference>
<dbReference type="InterPro" id="IPR008271">
    <property type="entry name" value="Ser/Thr_kinase_AS"/>
</dbReference>
<keyword evidence="8" id="KW-0808">Transferase</keyword>
<reference evidence="8" key="2">
    <citation type="submission" date="2024-06" db="EMBL/GenBank/DDBJ databases">
        <authorList>
            <person name="Plum-Jensen L.E."/>
            <person name="Schramm A."/>
            <person name="Marshall I.P.G."/>
        </authorList>
    </citation>
    <scope>NUCLEOTIDE SEQUENCE</scope>
    <source>
        <strain evidence="8">Rat1</strain>
    </source>
</reference>
<dbReference type="Gene3D" id="3.30.70.270">
    <property type="match status" value="1"/>
</dbReference>
<dbReference type="FunFam" id="3.30.70.270:FF:000001">
    <property type="entry name" value="Diguanylate cyclase domain protein"/>
    <property type="match status" value="1"/>
</dbReference>
<dbReference type="EC" id="2.7.7.65" evidence="8"/>